<sequence>MARGAFIVIEGLDRSGKTTQTADLRGKLAASGNAVKLHKFPDRTTSIGKMIDSYLQSKSELDDHAIHLLFSANRWELAFTIEGLLESGTTVLCDRYAFSGIAFSASKGLPYEWCRSPDIGLPAPDLVLFLDITPEKARERGGYGNERYEKEEMQRRVREQYKRIESENIVQWATIDAGREREQVAADIWAHVEPLVDGINHAVAKLWV</sequence>
<dbReference type="GO" id="GO:0006235">
    <property type="term" value="P:dTTP biosynthetic process"/>
    <property type="evidence" value="ECO:0007669"/>
    <property type="project" value="TreeGrafter"/>
</dbReference>
<organism evidence="11 12">
    <name type="scientific">Armillaria gallica</name>
    <name type="common">Bulbous honey fungus</name>
    <name type="synonym">Armillaria bulbosa</name>
    <dbReference type="NCBI Taxonomy" id="47427"/>
    <lineage>
        <taxon>Eukaryota</taxon>
        <taxon>Fungi</taxon>
        <taxon>Dikarya</taxon>
        <taxon>Basidiomycota</taxon>
        <taxon>Agaricomycotina</taxon>
        <taxon>Agaricomycetes</taxon>
        <taxon>Agaricomycetidae</taxon>
        <taxon>Agaricales</taxon>
        <taxon>Marasmiineae</taxon>
        <taxon>Physalacriaceae</taxon>
        <taxon>Armillaria</taxon>
    </lineage>
</organism>
<dbReference type="AlphaFoldDB" id="A0A2H3E6W1"/>
<dbReference type="OrthoDB" id="425602at2759"/>
<comment type="pathway">
    <text evidence="1">Pyrimidine metabolism; dTTP biosynthesis.</text>
</comment>
<keyword evidence="6" id="KW-0545">Nucleotide biosynthesis</keyword>
<evidence type="ECO:0000256" key="5">
    <source>
        <dbReference type="ARBA" id="ARBA00022679"/>
    </source>
</evidence>
<keyword evidence="9" id="KW-0067">ATP-binding</keyword>
<dbReference type="PANTHER" id="PTHR10344:SF1">
    <property type="entry name" value="THYMIDYLATE KINASE"/>
    <property type="match status" value="1"/>
</dbReference>
<dbReference type="STRING" id="47427.A0A2H3E6W1"/>
<evidence type="ECO:0000256" key="9">
    <source>
        <dbReference type="ARBA" id="ARBA00022840"/>
    </source>
</evidence>
<evidence type="ECO:0000256" key="6">
    <source>
        <dbReference type="ARBA" id="ARBA00022727"/>
    </source>
</evidence>
<keyword evidence="5" id="KW-0808">Transferase</keyword>
<evidence type="ECO:0000313" key="12">
    <source>
        <dbReference type="Proteomes" id="UP000217790"/>
    </source>
</evidence>
<dbReference type="InterPro" id="IPR039430">
    <property type="entry name" value="Thymidylate_kin-like_dom"/>
</dbReference>
<evidence type="ECO:0000256" key="3">
    <source>
        <dbReference type="ARBA" id="ARBA00012980"/>
    </source>
</evidence>
<dbReference type="GO" id="GO:0004798">
    <property type="term" value="F:dTMP kinase activity"/>
    <property type="evidence" value="ECO:0007669"/>
    <property type="project" value="UniProtKB-EC"/>
</dbReference>
<dbReference type="HAMAP" id="MF_00165">
    <property type="entry name" value="Thymidylate_kinase"/>
    <property type="match status" value="1"/>
</dbReference>
<dbReference type="FunCoup" id="A0A2H3E6W1">
    <property type="interactions" value="431"/>
</dbReference>
<proteinExistence type="inferred from homology"/>
<dbReference type="Gene3D" id="3.40.50.300">
    <property type="entry name" value="P-loop containing nucleotide triphosphate hydrolases"/>
    <property type="match status" value="1"/>
</dbReference>
<dbReference type="Proteomes" id="UP000217790">
    <property type="component" value="Unassembled WGS sequence"/>
</dbReference>
<evidence type="ECO:0000256" key="8">
    <source>
        <dbReference type="ARBA" id="ARBA00022777"/>
    </source>
</evidence>
<dbReference type="GO" id="GO:0005524">
    <property type="term" value="F:ATP binding"/>
    <property type="evidence" value="ECO:0007669"/>
    <property type="project" value="UniProtKB-KW"/>
</dbReference>
<accession>A0A2H3E6W1</accession>
<dbReference type="InterPro" id="IPR018094">
    <property type="entry name" value="Thymidylate_kinase"/>
</dbReference>
<dbReference type="SUPFAM" id="SSF52540">
    <property type="entry name" value="P-loop containing nucleoside triphosphate hydrolases"/>
    <property type="match status" value="1"/>
</dbReference>
<dbReference type="InParanoid" id="A0A2H3E6W1"/>
<dbReference type="FunFam" id="3.40.50.300:FF:000679">
    <property type="entry name" value="Thymidylate kinase"/>
    <property type="match status" value="1"/>
</dbReference>
<dbReference type="CDD" id="cd01672">
    <property type="entry name" value="TMPK"/>
    <property type="match status" value="1"/>
</dbReference>
<dbReference type="GO" id="GO:0004550">
    <property type="term" value="F:nucleoside diphosphate kinase activity"/>
    <property type="evidence" value="ECO:0007669"/>
    <property type="project" value="TreeGrafter"/>
</dbReference>
<name>A0A2H3E6W1_ARMGA</name>
<reference evidence="12" key="1">
    <citation type="journal article" date="2017" name="Nat. Ecol. Evol.">
        <title>Genome expansion and lineage-specific genetic innovations in the forest pathogenic fungi Armillaria.</title>
        <authorList>
            <person name="Sipos G."/>
            <person name="Prasanna A.N."/>
            <person name="Walter M.C."/>
            <person name="O'Connor E."/>
            <person name="Balint B."/>
            <person name="Krizsan K."/>
            <person name="Kiss B."/>
            <person name="Hess J."/>
            <person name="Varga T."/>
            <person name="Slot J."/>
            <person name="Riley R."/>
            <person name="Boka B."/>
            <person name="Rigling D."/>
            <person name="Barry K."/>
            <person name="Lee J."/>
            <person name="Mihaltcheva S."/>
            <person name="LaButti K."/>
            <person name="Lipzen A."/>
            <person name="Waldron R."/>
            <person name="Moloney N.M."/>
            <person name="Sperisen C."/>
            <person name="Kredics L."/>
            <person name="Vagvoelgyi C."/>
            <person name="Patrignani A."/>
            <person name="Fitzpatrick D."/>
            <person name="Nagy I."/>
            <person name="Doyle S."/>
            <person name="Anderson J.B."/>
            <person name="Grigoriev I.V."/>
            <person name="Gueldener U."/>
            <person name="Muensterkoetter M."/>
            <person name="Nagy L.G."/>
        </authorList>
    </citation>
    <scope>NUCLEOTIDE SEQUENCE [LARGE SCALE GENOMIC DNA]</scope>
    <source>
        <strain evidence="12">Ar21-2</strain>
    </source>
</reference>
<gene>
    <name evidence="11" type="ORF">ARMGADRAFT_1007530</name>
</gene>
<evidence type="ECO:0000256" key="2">
    <source>
        <dbReference type="ARBA" id="ARBA00009776"/>
    </source>
</evidence>
<dbReference type="OMA" id="ANRWECA"/>
<dbReference type="InterPro" id="IPR027417">
    <property type="entry name" value="P-loop_NTPase"/>
</dbReference>
<evidence type="ECO:0000256" key="1">
    <source>
        <dbReference type="ARBA" id="ARBA00004992"/>
    </source>
</evidence>
<evidence type="ECO:0000256" key="7">
    <source>
        <dbReference type="ARBA" id="ARBA00022741"/>
    </source>
</evidence>
<dbReference type="EMBL" id="KZ293647">
    <property type="protein sequence ID" value="PBK98888.1"/>
    <property type="molecule type" value="Genomic_DNA"/>
</dbReference>
<dbReference type="Pfam" id="PF02223">
    <property type="entry name" value="Thymidylate_kin"/>
    <property type="match status" value="1"/>
</dbReference>
<keyword evidence="8 11" id="KW-0418">Kinase</keyword>
<dbReference type="GO" id="GO:0005634">
    <property type="term" value="C:nucleus"/>
    <property type="evidence" value="ECO:0007669"/>
    <property type="project" value="TreeGrafter"/>
</dbReference>
<dbReference type="PANTHER" id="PTHR10344">
    <property type="entry name" value="THYMIDYLATE KINASE"/>
    <property type="match status" value="1"/>
</dbReference>
<evidence type="ECO:0000259" key="10">
    <source>
        <dbReference type="Pfam" id="PF02223"/>
    </source>
</evidence>
<protein>
    <recommendedName>
        <fullName evidence="4">Thymidylate kinase</fullName>
        <ecNumber evidence="3">2.7.4.9</ecNumber>
    </recommendedName>
</protein>
<keyword evidence="7" id="KW-0547">Nucleotide-binding</keyword>
<feature type="domain" description="Thymidylate kinase-like" evidence="10">
    <location>
        <begin position="9"/>
        <end position="188"/>
    </location>
</feature>
<dbReference type="GO" id="GO:0006227">
    <property type="term" value="P:dUDP biosynthetic process"/>
    <property type="evidence" value="ECO:0007669"/>
    <property type="project" value="TreeGrafter"/>
</dbReference>
<keyword evidence="12" id="KW-1185">Reference proteome</keyword>
<dbReference type="NCBIfam" id="TIGR00041">
    <property type="entry name" value="DTMP_kinase"/>
    <property type="match status" value="1"/>
</dbReference>
<dbReference type="GO" id="GO:0006233">
    <property type="term" value="P:dTDP biosynthetic process"/>
    <property type="evidence" value="ECO:0007669"/>
    <property type="project" value="InterPro"/>
</dbReference>
<dbReference type="EC" id="2.7.4.9" evidence="3"/>
<evidence type="ECO:0000256" key="4">
    <source>
        <dbReference type="ARBA" id="ARBA00017144"/>
    </source>
</evidence>
<evidence type="ECO:0000313" key="11">
    <source>
        <dbReference type="EMBL" id="PBK98888.1"/>
    </source>
</evidence>
<dbReference type="GO" id="GO:0005829">
    <property type="term" value="C:cytosol"/>
    <property type="evidence" value="ECO:0007669"/>
    <property type="project" value="TreeGrafter"/>
</dbReference>
<comment type="similarity">
    <text evidence="2">Belongs to the thymidylate kinase family.</text>
</comment>
<dbReference type="PROSITE" id="PS01331">
    <property type="entry name" value="THYMIDYLATE_KINASE"/>
    <property type="match status" value="1"/>
</dbReference>
<dbReference type="InterPro" id="IPR018095">
    <property type="entry name" value="Thymidylate_kin_CS"/>
</dbReference>